<dbReference type="CDD" id="cd17510">
    <property type="entry name" value="T3SC_YbjN-like_2"/>
    <property type="match status" value="1"/>
</dbReference>
<proteinExistence type="predicted"/>
<dbReference type="AlphaFoldDB" id="A0A0F9CIC9"/>
<name>A0A0F9CIC9_9ZZZZ</name>
<dbReference type="Pfam" id="PF10061">
    <property type="entry name" value="DUF2299"/>
    <property type="match status" value="1"/>
</dbReference>
<evidence type="ECO:0000313" key="1">
    <source>
        <dbReference type="EMBL" id="KKL48884.1"/>
    </source>
</evidence>
<gene>
    <name evidence="1" type="ORF">LCGC14_2321020</name>
</gene>
<comment type="caution">
    <text evidence="1">The sequence shown here is derived from an EMBL/GenBank/DDBJ whole genome shotgun (WGS) entry which is preliminary data.</text>
</comment>
<evidence type="ECO:0008006" key="2">
    <source>
        <dbReference type="Google" id="ProtNLM"/>
    </source>
</evidence>
<protein>
    <recommendedName>
        <fullName evidence="2">DUF2299 domain-containing protein</fullName>
    </recommendedName>
</protein>
<dbReference type="EMBL" id="LAZR01033160">
    <property type="protein sequence ID" value="KKL48884.1"/>
    <property type="molecule type" value="Genomic_DNA"/>
</dbReference>
<organism evidence="1">
    <name type="scientific">marine sediment metagenome</name>
    <dbReference type="NCBI Taxonomy" id="412755"/>
    <lineage>
        <taxon>unclassified sequences</taxon>
        <taxon>metagenomes</taxon>
        <taxon>ecological metagenomes</taxon>
    </lineage>
</organism>
<dbReference type="Gene3D" id="3.30.1460.10">
    <property type="match status" value="1"/>
</dbReference>
<dbReference type="InterPro" id="IPR018747">
    <property type="entry name" value="DUF2299"/>
</dbReference>
<reference evidence="1" key="1">
    <citation type="journal article" date="2015" name="Nature">
        <title>Complex archaea that bridge the gap between prokaryotes and eukaryotes.</title>
        <authorList>
            <person name="Spang A."/>
            <person name="Saw J.H."/>
            <person name="Jorgensen S.L."/>
            <person name="Zaremba-Niedzwiedzka K."/>
            <person name="Martijn J."/>
            <person name="Lind A.E."/>
            <person name="van Eijk R."/>
            <person name="Schleper C."/>
            <person name="Guy L."/>
            <person name="Ettema T.J."/>
        </authorList>
    </citation>
    <scope>NUCLEOTIDE SEQUENCE</scope>
</reference>
<accession>A0A0F9CIC9</accession>
<sequence>MTDTESKIKNLIQEYLLDEGLLREKISDPKLDFGLQFIFPPGMDKLGRPVGRRMVVIKPKNKNLIIISLGTQISQPHVDALNSLNKNRKPQFFWDLRKFFLIKDLFYRIDIQKNRFEISDQIFFKNDGTVSKNNFFKSIRRVFDGAAYSNIILGEYCSGKIKPEDLI</sequence>
<feature type="non-terminal residue" evidence="1">
    <location>
        <position position="167"/>
    </location>
</feature>